<keyword evidence="2" id="KW-1185">Reference proteome</keyword>
<proteinExistence type="predicted"/>
<dbReference type="EMBL" id="JWZX01000079">
    <property type="protein sequence ID" value="KOO53756.1"/>
    <property type="molecule type" value="Genomic_DNA"/>
</dbReference>
<sequence length="31" mass="3623">MAHTLSRELRNEAPIGGQSLRHRLDKVLTHW</sequence>
<accession>A0A0M0LRZ1</accession>
<evidence type="ECO:0000313" key="1">
    <source>
        <dbReference type="EMBL" id="KOO53756.1"/>
    </source>
</evidence>
<dbReference type="Proteomes" id="UP000037460">
    <property type="component" value="Unassembled WGS sequence"/>
</dbReference>
<organism evidence="1 2">
    <name type="scientific">Chrysochromulina tobinii</name>
    <dbReference type="NCBI Taxonomy" id="1460289"/>
    <lineage>
        <taxon>Eukaryota</taxon>
        <taxon>Haptista</taxon>
        <taxon>Haptophyta</taxon>
        <taxon>Prymnesiophyceae</taxon>
        <taxon>Prymnesiales</taxon>
        <taxon>Chrysochromulinaceae</taxon>
        <taxon>Chrysochromulina</taxon>
    </lineage>
</organism>
<evidence type="ECO:0000313" key="2">
    <source>
        <dbReference type="Proteomes" id="UP000037460"/>
    </source>
</evidence>
<dbReference type="AlphaFoldDB" id="A0A0M0LRZ1"/>
<name>A0A0M0LRZ1_9EUKA</name>
<comment type="caution">
    <text evidence="1">The sequence shown here is derived from an EMBL/GenBank/DDBJ whole genome shotgun (WGS) entry which is preliminary data.</text>
</comment>
<gene>
    <name evidence="1" type="ORF">Ctob_016212</name>
</gene>
<reference evidence="2" key="1">
    <citation type="journal article" date="2015" name="PLoS Genet.">
        <title>Genome Sequence and Transcriptome Analyses of Chrysochromulina tobin: Metabolic Tools for Enhanced Algal Fitness in the Prominent Order Prymnesiales (Haptophyceae).</title>
        <authorList>
            <person name="Hovde B.T."/>
            <person name="Deodato C.R."/>
            <person name="Hunsperger H.M."/>
            <person name="Ryken S.A."/>
            <person name="Yost W."/>
            <person name="Jha R.K."/>
            <person name="Patterson J."/>
            <person name="Monnat R.J. Jr."/>
            <person name="Barlow S.B."/>
            <person name="Starkenburg S.R."/>
            <person name="Cattolico R.A."/>
        </authorList>
    </citation>
    <scope>NUCLEOTIDE SEQUENCE</scope>
    <source>
        <strain evidence="2">CCMP291</strain>
    </source>
</reference>
<protein>
    <submittedName>
        <fullName evidence="1">Uncharacterized protein</fullName>
    </submittedName>
</protein>